<keyword evidence="2" id="KW-1133">Transmembrane helix</keyword>
<keyword evidence="2" id="KW-0812">Transmembrane</keyword>
<dbReference type="EMBL" id="JAFCMP010000075">
    <property type="protein sequence ID" value="KAG5188205.1"/>
    <property type="molecule type" value="Genomic_DNA"/>
</dbReference>
<evidence type="ECO:0000256" key="2">
    <source>
        <dbReference type="SAM" id="Phobius"/>
    </source>
</evidence>
<evidence type="ECO:0000313" key="4">
    <source>
        <dbReference type="EMBL" id="KAG5188205.1"/>
    </source>
</evidence>
<dbReference type="PANTHER" id="PTHR31605:SF0">
    <property type="entry name" value="GLYCEROL-3-PHOSPHATE O-ACYLTRANSFERASE 1"/>
    <property type="match status" value="1"/>
</dbReference>
<evidence type="ECO:0000259" key="3">
    <source>
        <dbReference type="SMART" id="SM00563"/>
    </source>
</evidence>
<comment type="caution">
    <text evidence="4">The sequence shown here is derived from an EMBL/GenBank/DDBJ whole genome shotgun (WGS) entry which is preliminary data.</text>
</comment>
<dbReference type="GO" id="GO:0008654">
    <property type="term" value="P:phospholipid biosynthetic process"/>
    <property type="evidence" value="ECO:0007669"/>
    <property type="project" value="TreeGrafter"/>
</dbReference>
<dbReference type="CDD" id="cd07992">
    <property type="entry name" value="LPLAT_AAK14816-like"/>
    <property type="match status" value="1"/>
</dbReference>
<keyword evidence="5" id="KW-1185">Reference proteome</keyword>
<feature type="region of interest" description="Disordered" evidence="1">
    <location>
        <begin position="405"/>
        <end position="439"/>
    </location>
</feature>
<dbReference type="InterPro" id="IPR052744">
    <property type="entry name" value="GPAT/DAPAT"/>
</dbReference>
<feature type="transmembrane region" description="Helical" evidence="2">
    <location>
        <begin position="482"/>
        <end position="507"/>
    </location>
</feature>
<feature type="compositionally biased region" description="Basic and acidic residues" evidence="1">
    <location>
        <begin position="418"/>
        <end position="430"/>
    </location>
</feature>
<name>A0A835Z717_9STRA</name>
<dbReference type="AlphaFoldDB" id="A0A835Z717"/>
<dbReference type="PANTHER" id="PTHR31605">
    <property type="entry name" value="GLYCEROL-3-PHOSPHATE O-ACYLTRANSFERASE 1"/>
    <property type="match status" value="1"/>
</dbReference>
<feature type="transmembrane region" description="Helical" evidence="2">
    <location>
        <begin position="71"/>
        <end position="88"/>
    </location>
</feature>
<keyword evidence="2" id="KW-0472">Membrane</keyword>
<sequence>MAVDTHANDFARSLDKARSQGAVLAACIMLSVDALNPIKVICGLLGVPTYFAAYPFALMLVYLLSSYLSELTYFGVRVFFTSILSIFFTKIDVIGHSNVPRDGPIIFTGNHANQFVDALQVMTNCGHKVGFLIAQRSWERPVVGFFARALGCIPVARPQDAAMKMPPSQTIRGKGNVIYGTSTSFKSQLRHKDKVRFRGHSEQLVVKEIVSDTELLMMDDVGEEHEALGDSAWDLLRYVDQTRVFDGVHEALRMGQCLGIFPEGGSHDRTDLLPLKVGVAIIAFGVLEKHNIQVPIVPIGLSYFRGHRFRGRAVVEFGPPIRISPELQELYRTNRRQAYTTLLLQIEDSMRSCIVTAPDYNALRLVYTARRLYQPSHRIPTPELKQDMNRRFAEGYKILLRRYSKPGASAEPPSSPSRIDKGYTSDDDQQHGTFPDENLPEDARMLKRHLEEYREKLQRLGLRDYQVPTLGQPDPLKATYTLLHLFLVALLAAIPSIVLNAPVGLVARKMAEAERKRALAGSVVKITARDVMMSKKIIISIVMVPTLWLAYALALFFWADWQTSTKVLAVLAMPVFSYAGVMATEAGMVDAKDLKPVLMRLRPEVRREMLALPALRARVQAELRAFVARVGPSLGDIYNNPQPLSWSTLMAHQPQSRSTTNLENMAKEAVAVMEGSAQPAVVTERNAEDKTD</sequence>
<dbReference type="GO" id="GO:0016287">
    <property type="term" value="F:glycerone-phosphate O-acyltransferase activity"/>
    <property type="evidence" value="ECO:0007669"/>
    <property type="project" value="TreeGrafter"/>
</dbReference>
<dbReference type="Proteomes" id="UP000664859">
    <property type="component" value="Unassembled WGS sequence"/>
</dbReference>
<proteinExistence type="predicted"/>
<dbReference type="Pfam" id="PF01553">
    <property type="entry name" value="Acyltransferase"/>
    <property type="match status" value="2"/>
</dbReference>
<protein>
    <recommendedName>
        <fullName evidence="3">Phospholipid/glycerol acyltransferase domain-containing protein</fullName>
    </recommendedName>
</protein>
<dbReference type="OrthoDB" id="2427554at2759"/>
<feature type="region of interest" description="Disordered" evidence="1">
    <location>
        <begin position="673"/>
        <end position="692"/>
    </location>
</feature>
<accession>A0A835Z717</accession>
<evidence type="ECO:0000313" key="5">
    <source>
        <dbReference type="Proteomes" id="UP000664859"/>
    </source>
</evidence>
<organism evidence="4 5">
    <name type="scientific">Tribonema minus</name>
    <dbReference type="NCBI Taxonomy" id="303371"/>
    <lineage>
        <taxon>Eukaryota</taxon>
        <taxon>Sar</taxon>
        <taxon>Stramenopiles</taxon>
        <taxon>Ochrophyta</taxon>
        <taxon>PX clade</taxon>
        <taxon>Xanthophyceae</taxon>
        <taxon>Tribonematales</taxon>
        <taxon>Tribonemataceae</taxon>
        <taxon>Tribonema</taxon>
    </lineage>
</organism>
<feature type="transmembrane region" description="Helical" evidence="2">
    <location>
        <begin position="571"/>
        <end position="591"/>
    </location>
</feature>
<feature type="transmembrane region" description="Helical" evidence="2">
    <location>
        <begin position="44"/>
        <end position="64"/>
    </location>
</feature>
<dbReference type="SMART" id="SM00563">
    <property type="entry name" value="PlsC"/>
    <property type="match status" value="1"/>
</dbReference>
<dbReference type="SUPFAM" id="SSF69593">
    <property type="entry name" value="Glycerol-3-phosphate (1)-acyltransferase"/>
    <property type="match status" value="2"/>
</dbReference>
<feature type="domain" description="Phospholipid/glycerol acyltransferase" evidence="3">
    <location>
        <begin position="105"/>
        <end position="304"/>
    </location>
</feature>
<feature type="transmembrane region" description="Helical" evidence="2">
    <location>
        <begin position="537"/>
        <end position="559"/>
    </location>
</feature>
<dbReference type="GO" id="GO:0004366">
    <property type="term" value="F:glycerol-3-phosphate O-acyltransferase activity"/>
    <property type="evidence" value="ECO:0007669"/>
    <property type="project" value="TreeGrafter"/>
</dbReference>
<evidence type="ECO:0000256" key="1">
    <source>
        <dbReference type="SAM" id="MobiDB-lite"/>
    </source>
</evidence>
<gene>
    <name evidence="4" type="ORF">JKP88DRAFT_271733</name>
</gene>
<reference evidence="4" key="1">
    <citation type="submission" date="2021-02" db="EMBL/GenBank/DDBJ databases">
        <title>First Annotated Genome of the Yellow-green Alga Tribonema minus.</title>
        <authorList>
            <person name="Mahan K.M."/>
        </authorList>
    </citation>
    <scope>NUCLEOTIDE SEQUENCE</scope>
    <source>
        <strain evidence="4">UTEX B ZZ1240</strain>
    </source>
</reference>
<dbReference type="InterPro" id="IPR002123">
    <property type="entry name" value="Plipid/glycerol_acylTrfase"/>
</dbReference>